<proteinExistence type="predicted"/>
<keyword evidence="2" id="KW-1185">Reference proteome</keyword>
<dbReference type="AlphaFoldDB" id="A0A1E3L0X4"/>
<sequence>MHGNVFQVKDHLLMCYYRQDRETLNAGSFFDGFLPYYCDYCKTVVKEIVNIPYTMVYEYLVRAKLDNSEWIKSKTKVVYSCCAACENGLLPLSPDLIGYHVIEIYENEKLIFTQKRKN</sequence>
<name>A0A1E3L0X4_9BACL</name>
<organism evidence="1 2">
    <name type="scientific">Paenibacillus nuruki</name>
    <dbReference type="NCBI Taxonomy" id="1886670"/>
    <lineage>
        <taxon>Bacteria</taxon>
        <taxon>Bacillati</taxon>
        <taxon>Bacillota</taxon>
        <taxon>Bacilli</taxon>
        <taxon>Bacillales</taxon>
        <taxon>Paenibacillaceae</taxon>
        <taxon>Paenibacillus</taxon>
    </lineage>
</organism>
<evidence type="ECO:0000313" key="1">
    <source>
        <dbReference type="EMBL" id="ODP27447.1"/>
    </source>
</evidence>
<gene>
    <name evidence="1" type="ORF">PTI45_03157</name>
</gene>
<evidence type="ECO:0000313" key="2">
    <source>
        <dbReference type="Proteomes" id="UP000094578"/>
    </source>
</evidence>
<accession>A0A1E3L0X4</accession>
<reference evidence="1 2" key="1">
    <citation type="submission" date="2016-08" db="EMBL/GenBank/DDBJ databases">
        <title>Genome sequencing of Paenibacillus sp. TI45-13ar, isolated from Korean traditional nuruk.</title>
        <authorList>
            <person name="Kim S.-J."/>
        </authorList>
    </citation>
    <scope>NUCLEOTIDE SEQUENCE [LARGE SCALE GENOMIC DNA]</scope>
    <source>
        <strain evidence="1 2">TI45-13ar</strain>
    </source>
</reference>
<dbReference type="EMBL" id="MDER01000055">
    <property type="protein sequence ID" value="ODP27447.1"/>
    <property type="molecule type" value="Genomic_DNA"/>
</dbReference>
<comment type="caution">
    <text evidence="1">The sequence shown here is derived from an EMBL/GenBank/DDBJ whole genome shotgun (WGS) entry which is preliminary data.</text>
</comment>
<protein>
    <submittedName>
        <fullName evidence="1">Uncharacterized protein</fullName>
    </submittedName>
</protein>
<dbReference type="Proteomes" id="UP000094578">
    <property type="component" value="Unassembled WGS sequence"/>
</dbReference>